<proteinExistence type="predicted"/>
<evidence type="ECO:0000313" key="3">
    <source>
        <dbReference type="Proteomes" id="UP001499852"/>
    </source>
</evidence>
<name>A0ABP9PDU4_9BACT</name>
<reference evidence="3" key="1">
    <citation type="journal article" date="2019" name="Int. J. Syst. Evol. Microbiol.">
        <title>The Global Catalogue of Microorganisms (GCM) 10K type strain sequencing project: providing services to taxonomists for standard genome sequencing and annotation.</title>
        <authorList>
            <consortium name="The Broad Institute Genomics Platform"/>
            <consortium name="The Broad Institute Genome Sequencing Center for Infectious Disease"/>
            <person name="Wu L."/>
            <person name="Ma J."/>
        </authorList>
    </citation>
    <scope>NUCLEOTIDE SEQUENCE [LARGE SCALE GENOMIC DNA]</scope>
    <source>
        <strain evidence="3">JCM 18053</strain>
    </source>
</reference>
<organism evidence="2 3">
    <name type="scientific">Prosthecobacter algae</name>
    <dbReference type="NCBI Taxonomy" id="1144682"/>
    <lineage>
        <taxon>Bacteria</taxon>
        <taxon>Pseudomonadati</taxon>
        <taxon>Verrucomicrobiota</taxon>
        <taxon>Verrucomicrobiia</taxon>
        <taxon>Verrucomicrobiales</taxon>
        <taxon>Verrucomicrobiaceae</taxon>
        <taxon>Prosthecobacter</taxon>
    </lineage>
</organism>
<dbReference type="InterPro" id="IPR002559">
    <property type="entry name" value="Transposase_11"/>
</dbReference>
<evidence type="ECO:0000313" key="2">
    <source>
        <dbReference type="EMBL" id="GAA5144173.1"/>
    </source>
</evidence>
<keyword evidence="3" id="KW-1185">Reference proteome</keyword>
<comment type="caution">
    <text evidence="2">The sequence shown here is derived from an EMBL/GenBank/DDBJ whole genome shotgun (WGS) entry which is preliminary data.</text>
</comment>
<feature type="domain" description="Transposase IS4-like" evidence="1">
    <location>
        <begin position="13"/>
        <end position="101"/>
    </location>
</feature>
<dbReference type="Pfam" id="PF01609">
    <property type="entry name" value="DDE_Tnp_1"/>
    <property type="match status" value="1"/>
</dbReference>
<dbReference type="Proteomes" id="UP001499852">
    <property type="component" value="Unassembled WGS sequence"/>
</dbReference>
<accession>A0ABP9PDU4</accession>
<evidence type="ECO:0000259" key="1">
    <source>
        <dbReference type="Pfam" id="PF01609"/>
    </source>
</evidence>
<gene>
    <name evidence="2" type="ORF">GCM10023213_33760</name>
</gene>
<dbReference type="EMBL" id="BAABIA010000007">
    <property type="protein sequence ID" value="GAA5144173.1"/>
    <property type="molecule type" value="Genomic_DNA"/>
</dbReference>
<protein>
    <recommendedName>
        <fullName evidence="1">Transposase IS4-like domain-containing protein</fullName>
    </recommendedName>
</protein>
<sequence length="110" mass="12543">MILTPETLANVVHAPAMIETVEASHMLMDKAYGSDALRDPLQSKGMKARIPLRSNWVTPAAYDKELYKKRHRVENFFETIKRIQHNTTRYDKTDVSFRALSCSASALYPS</sequence>